<dbReference type="NCBIfam" id="TIGR00229">
    <property type="entry name" value="sensory_box"/>
    <property type="match status" value="1"/>
</dbReference>
<dbReference type="Pfam" id="PF00990">
    <property type="entry name" value="GGDEF"/>
    <property type="match status" value="1"/>
</dbReference>
<dbReference type="EMBL" id="JAINVV010000014">
    <property type="protein sequence ID" value="MBY8825995.1"/>
    <property type="molecule type" value="Genomic_DNA"/>
</dbReference>
<dbReference type="InterPro" id="IPR000700">
    <property type="entry name" value="PAS-assoc_C"/>
</dbReference>
<feature type="domain" description="PAS" evidence="1">
    <location>
        <begin position="150"/>
        <end position="221"/>
    </location>
</feature>
<comment type="caution">
    <text evidence="5">The sequence shown here is derived from an EMBL/GenBank/DDBJ whole genome shotgun (WGS) entry which is preliminary data.</text>
</comment>
<dbReference type="PROSITE" id="PS50112">
    <property type="entry name" value="PAS"/>
    <property type="match status" value="1"/>
</dbReference>
<feature type="domain" description="PAC" evidence="2">
    <location>
        <begin position="223"/>
        <end position="275"/>
    </location>
</feature>
<organism evidence="5 6">
    <name type="scientific">Sphingomonas colocasiae</name>
    <dbReference type="NCBI Taxonomy" id="1848973"/>
    <lineage>
        <taxon>Bacteria</taxon>
        <taxon>Pseudomonadati</taxon>
        <taxon>Pseudomonadota</taxon>
        <taxon>Alphaproteobacteria</taxon>
        <taxon>Sphingomonadales</taxon>
        <taxon>Sphingomonadaceae</taxon>
        <taxon>Sphingomonas</taxon>
    </lineage>
</organism>
<evidence type="ECO:0000259" key="4">
    <source>
        <dbReference type="PROSITE" id="PS50887"/>
    </source>
</evidence>
<reference evidence="5 6" key="1">
    <citation type="submission" date="2021-08" db="EMBL/GenBank/DDBJ databases">
        <authorList>
            <person name="Tuo L."/>
        </authorList>
    </citation>
    <scope>NUCLEOTIDE SEQUENCE [LARGE SCALE GENOMIC DNA]</scope>
    <source>
        <strain evidence="5 6">JCM 31229</strain>
    </source>
</reference>
<gene>
    <name evidence="5" type="ORF">K7G82_27085</name>
</gene>
<protein>
    <submittedName>
        <fullName evidence="5">EAL domain-containing protein</fullName>
    </submittedName>
</protein>
<dbReference type="SMART" id="SM00091">
    <property type="entry name" value="PAS"/>
    <property type="match status" value="1"/>
</dbReference>
<proteinExistence type="predicted"/>
<name>A0ABS7PXA9_9SPHN</name>
<dbReference type="InterPro" id="IPR000160">
    <property type="entry name" value="GGDEF_dom"/>
</dbReference>
<dbReference type="PANTHER" id="PTHR44757:SF2">
    <property type="entry name" value="BIOFILM ARCHITECTURE MAINTENANCE PROTEIN MBAA"/>
    <property type="match status" value="1"/>
</dbReference>
<evidence type="ECO:0000313" key="6">
    <source>
        <dbReference type="Proteomes" id="UP000706039"/>
    </source>
</evidence>
<dbReference type="SMART" id="SM00086">
    <property type="entry name" value="PAC"/>
    <property type="match status" value="1"/>
</dbReference>
<accession>A0ABS7PXA9</accession>
<dbReference type="PROSITE" id="PS50883">
    <property type="entry name" value="EAL"/>
    <property type="match status" value="1"/>
</dbReference>
<feature type="domain" description="GGDEF" evidence="4">
    <location>
        <begin position="307"/>
        <end position="440"/>
    </location>
</feature>
<dbReference type="InterPro" id="IPR052155">
    <property type="entry name" value="Biofilm_reg_signaling"/>
</dbReference>
<dbReference type="Gene3D" id="3.30.70.270">
    <property type="match status" value="1"/>
</dbReference>
<evidence type="ECO:0000259" key="2">
    <source>
        <dbReference type="PROSITE" id="PS50113"/>
    </source>
</evidence>
<dbReference type="CDD" id="cd01949">
    <property type="entry name" value="GGDEF"/>
    <property type="match status" value="1"/>
</dbReference>
<dbReference type="SMART" id="SM00052">
    <property type="entry name" value="EAL"/>
    <property type="match status" value="1"/>
</dbReference>
<evidence type="ECO:0000259" key="1">
    <source>
        <dbReference type="PROSITE" id="PS50112"/>
    </source>
</evidence>
<keyword evidence="6" id="KW-1185">Reference proteome</keyword>
<dbReference type="InterPro" id="IPR029787">
    <property type="entry name" value="Nucleotide_cyclase"/>
</dbReference>
<dbReference type="NCBIfam" id="TIGR00254">
    <property type="entry name" value="GGDEF"/>
    <property type="match status" value="1"/>
</dbReference>
<evidence type="ECO:0000259" key="3">
    <source>
        <dbReference type="PROSITE" id="PS50883"/>
    </source>
</evidence>
<dbReference type="SUPFAM" id="SSF55073">
    <property type="entry name" value="Nucleotide cyclase"/>
    <property type="match status" value="1"/>
</dbReference>
<dbReference type="Pfam" id="PF00563">
    <property type="entry name" value="EAL"/>
    <property type="match status" value="1"/>
</dbReference>
<dbReference type="Gene3D" id="3.30.450.20">
    <property type="entry name" value="PAS domain"/>
    <property type="match status" value="1"/>
</dbReference>
<dbReference type="SUPFAM" id="SSF55785">
    <property type="entry name" value="PYP-like sensor domain (PAS domain)"/>
    <property type="match status" value="1"/>
</dbReference>
<evidence type="ECO:0000313" key="5">
    <source>
        <dbReference type="EMBL" id="MBY8825995.1"/>
    </source>
</evidence>
<dbReference type="PROSITE" id="PS50887">
    <property type="entry name" value="GGDEF"/>
    <property type="match status" value="1"/>
</dbReference>
<dbReference type="InterPro" id="IPR043128">
    <property type="entry name" value="Rev_trsase/Diguanyl_cyclase"/>
</dbReference>
<dbReference type="InterPro" id="IPR000014">
    <property type="entry name" value="PAS"/>
</dbReference>
<dbReference type="InterPro" id="IPR035919">
    <property type="entry name" value="EAL_sf"/>
</dbReference>
<dbReference type="CDD" id="cd01948">
    <property type="entry name" value="EAL"/>
    <property type="match status" value="1"/>
</dbReference>
<dbReference type="CDD" id="cd00130">
    <property type="entry name" value="PAS"/>
    <property type="match status" value="1"/>
</dbReference>
<dbReference type="InterPro" id="IPR001633">
    <property type="entry name" value="EAL_dom"/>
</dbReference>
<feature type="domain" description="EAL" evidence="3">
    <location>
        <begin position="449"/>
        <end position="704"/>
    </location>
</feature>
<dbReference type="RefSeq" id="WP_222993221.1">
    <property type="nucleotide sequence ID" value="NZ_JAINVV010000014.1"/>
</dbReference>
<dbReference type="PANTHER" id="PTHR44757">
    <property type="entry name" value="DIGUANYLATE CYCLASE DGCP"/>
    <property type="match status" value="1"/>
</dbReference>
<dbReference type="InterPro" id="IPR013655">
    <property type="entry name" value="PAS_fold_3"/>
</dbReference>
<dbReference type="InterPro" id="IPR035965">
    <property type="entry name" value="PAS-like_dom_sf"/>
</dbReference>
<sequence>MTNARSTIATLDPGRVQSVLERIEDVPAPIRAALADAGVAMAYLLRTERQLVLGDAARTLLGARNTTVSIEQALRTVDRRKRRALVGFFDEQLAGEGEQGAEMVVPIQAGSAPRRFIKMSLSADEKGDGYFVVMRDNTAQTEYIESLETERDHLRHTVELNPQLPWLADANGNIIAFTERYEKYTGRTQEELVGGGWALVVHPDDMAVTQERVIHSVMTGTVLDVRCRVRTAAGAYRWMRATAYPLRDDNGKVIRWFGYSEDIDDHVLIEQQIRWTAEHDALTRLPNRMVFNRQLERIIREENKLGLKVAILLADVDNFKDVNDVLGHDAGDSLLMAFGDLIGRVLPEKALLSRIGGDEFAIILPFDGPLSELHDVSATIFEALRDPVTVNGQSVECRVSIGASIFPFHGQSPTELFKNADIALYQAKARGRGQMTIFSLDMKQETQRRVAMINLGRKAVETDSIIPYYQMQVSLDGNRPIGFEALLRRKDRQGRICAPSSIAAAFEDAGVAEAIGDAMLRAVLKDMVRAKQQGTDLGTVSVNFSTAEFRSTTFVDRLTNRISDAGIAFSEVMIEVTEGVFLGRQVDTVSETIRTLDRLGFKIALDDFGTGYASLVHLRQLPVDTLKIDQSFIRTLAESKDDLAIVTAIINLGASLDINIIAEGIETEVQLGILRDLGLKYGQGYLFAHPVPIEEACALVAPFQSIEPGLAESLWASAGRGKRVIGLR</sequence>
<dbReference type="PROSITE" id="PS50113">
    <property type="entry name" value="PAC"/>
    <property type="match status" value="1"/>
</dbReference>
<dbReference type="InterPro" id="IPR001610">
    <property type="entry name" value="PAC"/>
</dbReference>
<dbReference type="Gene3D" id="3.20.20.450">
    <property type="entry name" value="EAL domain"/>
    <property type="match status" value="1"/>
</dbReference>
<dbReference type="SMART" id="SM00267">
    <property type="entry name" value="GGDEF"/>
    <property type="match status" value="1"/>
</dbReference>
<dbReference type="Pfam" id="PF08447">
    <property type="entry name" value="PAS_3"/>
    <property type="match status" value="1"/>
</dbReference>
<dbReference type="SUPFAM" id="SSF141868">
    <property type="entry name" value="EAL domain-like"/>
    <property type="match status" value="1"/>
</dbReference>
<dbReference type="Proteomes" id="UP000706039">
    <property type="component" value="Unassembled WGS sequence"/>
</dbReference>